<dbReference type="InterPro" id="IPR004087">
    <property type="entry name" value="KH_dom"/>
</dbReference>
<dbReference type="Gene3D" id="3.30.1370.10">
    <property type="entry name" value="K Homology domain, type 1"/>
    <property type="match status" value="3"/>
</dbReference>
<gene>
    <name evidence="6" type="ORF">KLDO_g891</name>
</gene>
<keyword evidence="1" id="KW-0677">Repeat</keyword>
<protein>
    <submittedName>
        <fullName evidence="6">WGS project CCBQ000000000 data, contig 00012</fullName>
    </submittedName>
</protein>
<dbReference type="OrthoDB" id="442947at2759"/>
<feature type="compositionally biased region" description="Basic and acidic residues" evidence="4">
    <location>
        <begin position="327"/>
        <end position="336"/>
    </location>
</feature>
<reference evidence="6 7" key="1">
    <citation type="submission" date="2014-03" db="EMBL/GenBank/DDBJ databases">
        <title>The genome of Kluyveromyces dobzhanskii.</title>
        <authorList>
            <person name="Nystedt B."/>
            <person name="Astrom S."/>
        </authorList>
    </citation>
    <scope>NUCLEOTIDE SEQUENCE [LARGE SCALE GENOMIC DNA]</scope>
    <source>
        <strain evidence="6 7">CBS 2104</strain>
    </source>
</reference>
<dbReference type="AlphaFoldDB" id="A0A0A8L118"/>
<feature type="compositionally biased region" description="Low complexity" evidence="4">
    <location>
        <begin position="351"/>
        <end position="360"/>
    </location>
</feature>
<feature type="domain" description="K Homology" evidence="5">
    <location>
        <begin position="54"/>
        <end position="124"/>
    </location>
</feature>
<dbReference type="InterPro" id="IPR036612">
    <property type="entry name" value="KH_dom_type_1_sf"/>
</dbReference>
<evidence type="ECO:0000259" key="5">
    <source>
        <dbReference type="SMART" id="SM00322"/>
    </source>
</evidence>
<feature type="compositionally biased region" description="Polar residues" evidence="4">
    <location>
        <begin position="341"/>
        <end position="350"/>
    </location>
</feature>
<dbReference type="GO" id="GO:0003723">
    <property type="term" value="F:RNA binding"/>
    <property type="evidence" value="ECO:0007669"/>
    <property type="project" value="UniProtKB-UniRule"/>
</dbReference>
<organism evidence="6 7">
    <name type="scientific">Kluyveromyces dobzhanskii CBS 2104</name>
    <dbReference type="NCBI Taxonomy" id="1427455"/>
    <lineage>
        <taxon>Eukaryota</taxon>
        <taxon>Fungi</taxon>
        <taxon>Dikarya</taxon>
        <taxon>Ascomycota</taxon>
        <taxon>Saccharomycotina</taxon>
        <taxon>Saccharomycetes</taxon>
        <taxon>Saccharomycetales</taxon>
        <taxon>Saccharomycetaceae</taxon>
        <taxon>Kluyveromyces</taxon>
    </lineage>
</organism>
<dbReference type="InterPro" id="IPR004088">
    <property type="entry name" value="KH_dom_type_1"/>
</dbReference>
<feature type="domain" description="K Homology" evidence="5">
    <location>
        <begin position="157"/>
        <end position="228"/>
    </location>
</feature>
<comment type="caution">
    <text evidence="6">The sequence shown here is derived from an EMBL/GenBank/DDBJ whole genome shotgun (WGS) entry which is preliminary data.</text>
</comment>
<dbReference type="PROSITE" id="PS50084">
    <property type="entry name" value="KH_TYPE_1"/>
    <property type="match status" value="2"/>
</dbReference>
<accession>A0A0A8L118</accession>
<evidence type="ECO:0000256" key="1">
    <source>
        <dbReference type="ARBA" id="ARBA00022737"/>
    </source>
</evidence>
<keyword evidence="2 3" id="KW-0694">RNA-binding</keyword>
<dbReference type="PANTHER" id="PTHR10288">
    <property type="entry name" value="KH DOMAIN CONTAINING RNA BINDING PROTEIN"/>
    <property type="match status" value="1"/>
</dbReference>
<evidence type="ECO:0000256" key="4">
    <source>
        <dbReference type="SAM" id="MobiDB-lite"/>
    </source>
</evidence>
<dbReference type="SMART" id="SM00322">
    <property type="entry name" value="KH"/>
    <property type="match status" value="3"/>
</dbReference>
<feature type="domain" description="K Homology" evidence="5">
    <location>
        <begin position="252"/>
        <end position="323"/>
    </location>
</feature>
<evidence type="ECO:0000256" key="3">
    <source>
        <dbReference type="PROSITE-ProRule" id="PRU00117"/>
    </source>
</evidence>
<keyword evidence="7" id="KW-1185">Reference proteome</keyword>
<dbReference type="Proteomes" id="UP000031516">
    <property type="component" value="Unassembled WGS sequence"/>
</dbReference>
<dbReference type="SUPFAM" id="SSF54791">
    <property type="entry name" value="Eukaryotic type KH-domain (KH-domain type I)"/>
    <property type="match status" value="3"/>
</dbReference>
<proteinExistence type="predicted"/>
<evidence type="ECO:0000313" key="7">
    <source>
        <dbReference type="Proteomes" id="UP000031516"/>
    </source>
</evidence>
<dbReference type="EMBL" id="CCBQ010000016">
    <property type="protein sequence ID" value="CDO92574.1"/>
    <property type="molecule type" value="Genomic_DNA"/>
</dbReference>
<evidence type="ECO:0000256" key="2">
    <source>
        <dbReference type="ARBA" id="ARBA00022884"/>
    </source>
</evidence>
<dbReference type="Pfam" id="PF00013">
    <property type="entry name" value="KH_1"/>
    <property type="match status" value="3"/>
</dbReference>
<evidence type="ECO:0000313" key="6">
    <source>
        <dbReference type="EMBL" id="CDO92574.1"/>
    </source>
</evidence>
<feature type="region of interest" description="Disordered" evidence="4">
    <location>
        <begin position="327"/>
        <end position="380"/>
    </location>
</feature>
<feature type="region of interest" description="Disordered" evidence="4">
    <location>
        <begin position="1"/>
        <end position="36"/>
    </location>
</feature>
<name>A0A0A8L118_9SACH</name>
<sequence>MSSSVEIGLSGNATGVSNNTDSIHINSNTDPSQFSHSYNEVNDINNDSNNIQGNNITFHVLVSLKEAAKVIGPQGNTIETIRKENDIKIGISPREKSCSDRLLNVSGPPRQVANSLGQVLRVLTTDYEPEEHVFKHLRFMLPPASKEEIEDPEKWKQIGNLRLICTNPQISSVIGQQGVKIKKLIDSHTVKLVASKHFLPDSKDRVLEIQGFPTSVANCIDEIAELFIQDDVHVPPKTLPRYYPHSKHTKEIQVSQTLAIPKEFVGALLGVGGNRIANLRKFTKTKIVIGQDPTENGDRIFTVWGNDQKSVKLAQTMLLKNLEVEKKRRDEHEASLRDGSSIPTDSSINSTTTATTTTATQGDSIHTLIPDNEPSIVFSD</sequence>
<dbReference type="CDD" id="cd00105">
    <property type="entry name" value="KH-I"/>
    <property type="match status" value="1"/>
</dbReference>